<evidence type="ECO:0000256" key="1">
    <source>
        <dbReference type="ARBA" id="ARBA00012493"/>
    </source>
</evidence>
<dbReference type="InterPro" id="IPR043502">
    <property type="entry name" value="DNA/RNA_pol_sf"/>
</dbReference>
<dbReference type="EMBL" id="FSRQ01000001">
    <property type="protein sequence ID" value="SIN79249.1"/>
    <property type="molecule type" value="Genomic_DNA"/>
</dbReference>
<keyword evidence="3" id="KW-0548">Nucleotidyltransferase</keyword>
<dbReference type="STRING" id="59733.SAMN05421769_0006"/>
<dbReference type="GO" id="GO:0051607">
    <property type="term" value="P:defense response to virus"/>
    <property type="evidence" value="ECO:0007669"/>
    <property type="project" value="UniProtKB-KW"/>
</dbReference>
<dbReference type="CDD" id="cd03487">
    <property type="entry name" value="RT_Bac_retron_II"/>
    <property type="match status" value="1"/>
</dbReference>
<name>A0A1N6E887_9FLAO</name>
<keyword evidence="7" id="KW-0051">Antiviral defense</keyword>
<keyword evidence="6 11" id="KW-0695">RNA-directed DNA polymerase</keyword>
<dbReference type="GO" id="GO:0003723">
    <property type="term" value="F:RNA binding"/>
    <property type="evidence" value="ECO:0007669"/>
    <property type="project" value="InterPro"/>
</dbReference>
<evidence type="ECO:0000256" key="7">
    <source>
        <dbReference type="ARBA" id="ARBA00023118"/>
    </source>
</evidence>
<keyword evidence="12" id="KW-1185">Reference proteome</keyword>
<evidence type="ECO:0000313" key="12">
    <source>
        <dbReference type="Proteomes" id="UP000184782"/>
    </source>
</evidence>
<comment type="similarity">
    <text evidence="8">Belongs to the bacterial reverse transcriptase family.</text>
</comment>
<dbReference type="PRINTS" id="PR00866">
    <property type="entry name" value="RNADNAPOLMS"/>
</dbReference>
<dbReference type="RefSeq" id="WP_084550290.1">
    <property type="nucleotide sequence ID" value="NZ_FSRQ01000001.1"/>
</dbReference>
<feature type="domain" description="Reverse transcriptase" evidence="10">
    <location>
        <begin position="56"/>
        <end position="266"/>
    </location>
</feature>
<keyword evidence="4" id="KW-0479">Metal-binding</keyword>
<dbReference type="SUPFAM" id="SSF56672">
    <property type="entry name" value="DNA/RNA polymerases"/>
    <property type="match status" value="1"/>
</dbReference>
<evidence type="ECO:0000256" key="3">
    <source>
        <dbReference type="ARBA" id="ARBA00022695"/>
    </source>
</evidence>
<organism evidence="11 12">
    <name type="scientific">Chryseobacterium scophthalmum</name>
    <dbReference type="NCBI Taxonomy" id="59733"/>
    <lineage>
        <taxon>Bacteria</taxon>
        <taxon>Pseudomonadati</taxon>
        <taxon>Bacteroidota</taxon>
        <taxon>Flavobacteriia</taxon>
        <taxon>Flavobacteriales</taxon>
        <taxon>Weeksellaceae</taxon>
        <taxon>Chryseobacterium group</taxon>
        <taxon>Chryseobacterium</taxon>
    </lineage>
</organism>
<evidence type="ECO:0000313" key="11">
    <source>
        <dbReference type="EMBL" id="SIN79249.1"/>
    </source>
</evidence>
<reference evidence="12" key="1">
    <citation type="submission" date="2016-12" db="EMBL/GenBank/DDBJ databases">
        <authorList>
            <person name="Varghese N."/>
            <person name="Submissions S."/>
        </authorList>
    </citation>
    <scope>NUCLEOTIDE SEQUENCE [LARGE SCALE GENOMIC DNA]</scope>
    <source>
        <strain evidence="12">DSM 16779</strain>
    </source>
</reference>
<dbReference type="InterPro" id="IPR000477">
    <property type="entry name" value="RT_dom"/>
</dbReference>
<evidence type="ECO:0000256" key="2">
    <source>
        <dbReference type="ARBA" id="ARBA00022679"/>
    </source>
</evidence>
<proteinExistence type="inferred from homology"/>
<keyword evidence="5" id="KW-0460">Magnesium</keyword>
<dbReference type="OrthoDB" id="9780724at2"/>
<dbReference type="Pfam" id="PF00078">
    <property type="entry name" value="RVT_1"/>
    <property type="match status" value="1"/>
</dbReference>
<comment type="catalytic activity">
    <reaction evidence="9">
        <text>DNA(n) + a 2'-deoxyribonucleoside 5'-triphosphate = DNA(n+1) + diphosphate</text>
        <dbReference type="Rhea" id="RHEA:22508"/>
        <dbReference type="Rhea" id="RHEA-COMP:17339"/>
        <dbReference type="Rhea" id="RHEA-COMP:17340"/>
        <dbReference type="ChEBI" id="CHEBI:33019"/>
        <dbReference type="ChEBI" id="CHEBI:61560"/>
        <dbReference type="ChEBI" id="CHEBI:173112"/>
        <dbReference type="EC" id="2.7.7.49"/>
    </reaction>
</comment>
<dbReference type="PANTHER" id="PTHR34047">
    <property type="entry name" value="NUCLEAR INTRON MATURASE 1, MITOCHONDRIAL-RELATED"/>
    <property type="match status" value="1"/>
</dbReference>
<dbReference type="InterPro" id="IPR000123">
    <property type="entry name" value="Reverse_transcriptase_msDNA"/>
</dbReference>
<dbReference type="PANTHER" id="PTHR34047:SF7">
    <property type="entry name" value="RNA-DIRECTED DNA POLYMERASE"/>
    <property type="match status" value="1"/>
</dbReference>
<evidence type="ECO:0000256" key="8">
    <source>
        <dbReference type="ARBA" id="ARBA00034120"/>
    </source>
</evidence>
<dbReference type="AlphaFoldDB" id="A0A1N6E887"/>
<evidence type="ECO:0000256" key="5">
    <source>
        <dbReference type="ARBA" id="ARBA00022842"/>
    </source>
</evidence>
<protein>
    <recommendedName>
        <fullName evidence="1">RNA-directed DNA polymerase</fullName>
        <ecNumber evidence="1">2.7.7.49</ecNumber>
    </recommendedName>
</protein>
<dbReference type="GO" id="GO:0046872">
    <property type="term" value="F:metal ion binding"/>
    <property type="evidence" value="ECO:0007669"/>
    <property type="project" value="UniProtKB-KW"/>
</dbReference>
<dbReference type="EC" id="2.7.7.49" evidence="1"/>
<sequence>MDFTTYQKRFTEKATRQKMSDSDIADCLEYANVLFKNNVVTVYNTSHLSKLVGIRKAYIKRASIYTKSYYRSFEIAKRNGNPRTISEPLPNLKVIQDFILEEILNKVTVSAFAKAYKKNSSIKENVRYHVDQKIVLSLDIQDFFSSVSIEMVEKVFLDLGYSELLSDLFSKLCTLNKCLPQGASTSPYISNIILKGFDKKIADYCLDQNIRYTRYADDITLSGDFDTGTAITLIEDELLKLNLSINRNKTKVMTRNMRQVVTGIVVNEKIQVSGKERNKLRQNIFYLKKFGLLDYIEHEKIKFNNYLYHLYGKLSYIVYINPKDQEFIDYKIYVKDLIKKHYY</sequence>
<dbReference type="InterPro" id="IPR051083">
    <property type="entry name" value="GrpII_Intron_Splice-Mob/Def"/>
</dbReference>
<dbReference type="PROSITE" id="PS50878">
    <property type="entry name" value="RT_POL"/>
    <property type="match status" value="1"/>
</dbReference>
<evidence type="ECO:0000256" key="4">
    <source>
        <dbReference type="ARBA" id="ARBA00022723"/>
    </source>
</evidence>
<dbReference type="Proteomes" id="UP000184782">
    <property type="component" value="Unassembled WGS sequence"/>
</dbReference>
<evidence type="ECO:0000256" key="6">
    <source>
        <dbReference type="ARBA" id="ARBA00022918"/>
    </source>
</evidence>
<keyword evidence="2" id="KW-0808">Transferase</keyword>
<evidence type="ECO:0000259" key="10">
    <source>
        <dbReference type="PROSITE" id="PS50878"/>
    </source>
</evidence>
<accession>A0A1N6E887</accession>
<evidence type="ECO:0000256" key="9">
    <source>
        <dbReference type="ARBA" id="ARBA00048173"/>
    </source>
</evidence>
<dbReference type="GO" id="GO:0003964">
    <property type="term" value="F:RNA-directed DNA polymerase activity"/>
    <property type="evidence" value="ECO:0007669"/>
    <property type="project" value="UniProtKB-KW"/>
</dbReference>
<gene>
    <name evidence="11" type="ORF">SAMN05421769_0006</name>
</gene>